<dbReference type="RefSeq" id="WP_072948825.1">
    <property type="nucleotide sequence ID" value="NZ_FNSV01000001.1"/>
</dbReference>
<dbReference type="OrthoDB" id="4485543at2"/>
<proteinExistence type="predicted"/>
<organism evidence="2 3">
    <name type="scientific">Rhodococcus koreensis</name>
    <dbReference type="NCBI Taxonomy" id="99653"/>
    <lineage>
        <taxon>Bacteria</taxon>
        <taxon>Bacillati</taxon>
        <taxon>Actinomycetota</taxon>
        <taxon>Actinomycetes</taxon>
        <taxon>Mycobacteriales</taxon>
        <taxon>Nocardiaceae</taxon>
        <taxon>Rhodococcus</taxon>
    </lineage>
</organism>
<dbReference type="AlphaFoldDB" id="A0A1H4I9U6"/>
<name>A0A1H4I9U6_9NOCA</name>
<sequence length="82" mass="8720">MDADSADAVSGGVQTDDLLTRAVIEALKAGTSWAHIATQLGVPPPVARDHLAVTDREWQEAIVAHENARAARLHDQIGTPRS</sequence>
<gene>
    <name evidence="1" type="ORF">SAMN04490239_0010</name>
    <name evidence="2" type="ORF">SAMN04490239_0184</name>
</gene>
<dbReference type="EMBL" id="FNSV01000001">
    <property type="protein sequence ID" value="SEB30052.1"/>
    <property type="molecule type" value="Genomic_DNA"/>
</dbReference>
<accession>A0A1H4I9U6</accession>
<evidence type="ECO:0000313" key="3">
    <source>
        <dbReference type="Proteomes" id="UP000183561"/>
    </source>
</evidence>
<evidence type="ECO:0000313" key="1">
    <source>
        <dbReference type="EMBL" id="SEB29071.1"/>
    </source>
</evidence>
<dbReference type="EMBL" id="FNSV01000001">
    <property type="protein sequence ID" value="SEB29071.1"/>
    <property type="molecule type" value="Genomic_DNA"/>
</dbReference>
<reference evidence="2" key="2">
    <citation type="submission" date="2016-10" db="EMBL/GenBank/DDBJ databases">
        <authorList>
            <person name="de Groot N.N."/>
        </authorList>
    </citation>
    <scope>NUCLEOTIDE SEQUENCE [LARGE SCALE GENOMIC DNA]</scope>
    <source>
        <strain evidence="2">DSM 44498</strain>
    </source>
</reference>
<dbReference type="Proteomes" id="UP000183561">
    <property type="component" value="Unassembled WGS sequence"/>
</dbReference>
<protein>
    <submittedName>
        <fullName evidence="2">Uncharacterized protein</fullName>
    </submittedName>
</protein>
<evidence type="ECO:0000313" key="2">
    <source>
        <dbReference type="EMBL" id="SEB30052.1"/>
    </source>
</evidence>
<keyword evidence="3" id="KW-1185">Reference proteome</keyword>
<reference evidence="3" key="1">
    <citation type="submission" date="2016-10" db="EMBL/GenBank/DDBJ databases">
        <authorList>
            <person name="Varghese N."/>
            <person name="Submissions S."/>
        </authorList>
    </citation>
    <scope>NUCLEOTIDE SEQUENCE [LARGE SCALE GENOMIC DNA]</scope>
    <source>
        <strain evidence="3">DSM 44498</strain>
    </source>
</reference>